<reference evidence="3 4" key="1">
    <citation type="submission" date="2020-08" db="EMBL/GenBank/DDBJ databases">
        <title>Sequencing the genomes of 1000 actinobacteria strains.</title>
        <authorList>
            <person name="Klenk H.-P."/>
        </authorList>
    </citation>
    <scope>NUCLEOTIDE SEQUENCE [LARGE SCALE GENOMIC DNA]</scope>
    <source>
        <strain evidence="3 4">DSM 45886</strain>
    </source>
</reference>
<feature type="region of interest" description="Disordered" evidence="1">
    <location>
        <begin position="1389"/>
        <end position="1469"/>
    </location>
</feature>
<dbReference type="NCBIfam" id="NF047742">
    <property type="entry name" value="antiphage_MADS8"/>
    <property type="match status" value="1"/>
</dbReference>
<proteinExistence type="predicted"/>
<dbReference type="Gene3D" id="3.40.50.300">
    <property type="entry name" value="P-loop containing nucleotide triphosphate hydrolases"/>
    <property type="match status" value="1"/>
</dbReference>
<dbReference type="RefSeq" id="WP_184533930.1">
    <property type="nucleotide sequence ID" value="NZ_JACHJW010000001.1"/>
</dbReference>
<feature type="domain" description="Cyclic nucleotide-binding" evidence="2">
    <location>
        <begin position="403"/>
        <end position="490"/>
    </location>
</feature>
<keyword evidence="4" id="KW-1185">Reference proteome</keyword>
<evidence type="ECO:0000313" key="4">
    <source>
        <dbReference type="Proteomes" id="UP000578819"/>
    </source>
</evidence>
<comment type="caution">
    <text evidence="3">The sequence shown here is derived from an EMBL/GenBank/DDBJ whole genome shotgun (WGS) entry which is preliminary data.</text>
</comment>
<dbReference type="PANTHER" id="PTHR42957">
    <property type="entry name" value="HELICASE MJ1565-RELATED"/>
    <property type="match status" value="1"/>
</dbReference>
<organism evidence="3 4">
    <name type="scientific">Micromonospora polyrhachis</name>
    <dbReference type="NCBI Taxonomy" id="1282883"/>
    <lineage>
        <taxon>Bacteria</taxon>
        <taxon>Bacillati</taxon>
        <taxon>Actinomycetota</taxon>
        <taxon>Actinomycetes</taxon>
        <taxon>Micromonosporales</taxon>
        <taxon>Micromonosporaceae</taxon>
        <taxon>Micromonospora</taxon>
    </lineage>
</organism>
<gene>
    <name evidence="3" type="ORF">FHR38_001468</name>
</gene>
<evidence type="ECO:0000313" key="3">
    <source>
        <dbReference type="EMBL" id="MBB4957735.1"/>
    </source>
</evidence>
<feature type="region of interest" description="Disordered" evidence="1">
    <location>
        <begin position="1308"/>
        <end position="1357"/>
    </location>
</feature>
<dbReference type="PROSITE" id="PS50042">
    <property type="entry name" value="CNMP_BINDING_3"/>
    <property type="match status" value="1"/>
</dbReference>
<dbReference type="SUPFAM" id="SSF52540">
    <property type="entry name" value="P-loop containing nucleoside triphosphate hydrolases"/>
    <property type="match status" value="1"/>
</dbReference>
<dbReference type="EMBL" id="JACHJW010000001">
    <property type="protein sequence ID" value="MBB4957735.1"/>
    <property type="molecule type" value="Genomic_DNA"/>
</dbReference>
<evidence type="ECO:0000256" key="1">
    <source>
        <dbReference type="SAM" id="MobiDB-lite"/>
    </source>
</evidence>
<dbReference type="InterPro" id="IPR008571">
    <property type="entry name" value="HerA-like"/>
</dbReference>
<accession>A0A7W7SQ85</accession>
<dbReference type="PANTHER" id="PTHR42957:SF2">
    <property type="entry name" value="HELICASE HERA CENTRAL DOMAIN-CONTAINING PROTEIN"/>
    <property type="match status" value="1"/>
</dbReference>
<protein>
    <recommendedName>
        <fullName evidence="2">Cyclic nucleotide-binding domain-containing protein</fullName>
    </recommendedName>
</protein>
<dbReference type="Proteomes" id="UP000578819">
    <property type="component" value="Unassembled WGS sequence"/>
</dbReference>
<dbReference type="InterPro" id="IPR027417">
    <property type="entry name" value="P-loop_NTPase"/>
</dbReference>
<name>A0A7W7SQ85_9ACTN</name>
<dbReference type="InterPro" id="IPR000595">
    <property type="entry name" value="cNMP-bd_dom"/>
</dbReference>
<sequence length="1870" mass="205282">MTQGLQEIDPQAIAAELESVLLPRLRRLLSSRGPGHCMRITDLDTDLMARLCGRLRAEVPGTEIVMLGGGDGSLPRDLTVSSTKLVELRNPLPDGTLRPPLLAFIPNDVRAAAEDSFGVATFEQVQLGDVYGELRQKLLDEMPPDIRGDLAEALRRITDGDSPWGFADPVAVVRFLLTAKANDNDPEAIGAALYELALVPDFELLAMPDRAPLRISRNRECVEKLTWSAKSERGRVLDLGLTSSDMRNRLGDFFTEAGLEDPRTWTRRIVIDRNHWSLAFNRWEFDSSSEPPDSICISEVTASLPIIEEGETDPRLSQLIGQRVLALGSKGLQKFNVAFRVDPQPSTVPGLASFFLQVISQEQGPIGLVRTKKAWTSKRPDATVSFTRINTVGWEEGWHFIRVLARTEVGDFIPLVDTAGSPILWAADDDDPSQQPNESDLFYVLPDGDVDIEPPQRARQREVGLVHARTRLQFTALIDGRDPEAVAVTSVNWTERAPGARSVGSEMLEVDFGRDGTMNVPVSRQLKALEQRILAAPAGPINWRIPIALGSAGQASGETSRWPQGEATSRFLAAREAYFQAVRAGATELVTQAADVRALRPLISEYADAYRLLIQGLLKRAETATTDAAQHALADLRRVLAVDTVTLAIRNHRGRRREAALVAPTHPLRALWLAVWAQLTQIWLQRAKRAPREFAVPTREALLRGLAPIGFPPVLPMANGRLLAAVDNLHPFWTLYAPPHEQDPRSLVGDVCDALGLPEPATAGTSINGAYLASRVQRYLVQHPYVRTLMINAFNPGRAGLLADMLLELQRQPAIADIRYDIRLFAPDADAPGLGEALGELLSPTPSVTAREADAFAAPTETHLRPKLALAVRPTADFRRSPNDHPAHLSILFDLFPAEEVGVARASIKESVSPVHGLVQEFHVEYRDDEATVAWARQPRHGQAVPIDGAEELTDLLSTLPGLVSTATATVSTGETELALRPVITLALDAEDRSILHQVHEVSDWVLTLDRNMGIEFFDHGGLSDRPDYLIDHSPETTGQGHRLVITSRSVAELEAILKPVLDQYHLKADSAHAVALLNQLRSLSGRLALKLISSPTQRAEALGLALSRLFLEHQGVFANQVVVPLDAHLDLYRAIKRNSDELGDEVSFRRTDLALFDLDARARTITCRLVEVKCYNQVGDLGAYNQLKSDIAEQIAQSEEVIGYHFDPHRSLVDRPDRLMKTRELSTLLEFYLNRSVRYGAMTGDAAEEAHFLLRTLEDGYRLDFARAALIFDFDKPGTEPAELDAGIEYHRVGANLIQQLIDAAAPEPMAEEEEPDPARGEERAESTAARSIADIARRRERAPSVPTLDSAAFLSPPRDRTVSWEDLAARRTLGDDDLSLPQDARQRDDAELAEDGQTLVDLPGDTRPDGSQPMQIDAVTDGSAASTWPEKPVLAESETPKSPDDEDVPTPSAAGAAAGDFEPGQPGYDVLIGATSPSPQYGILGEMSGRKVALDLNQTHTISLFGVQGGGKSYTLGTIAEMASLPIPNLNRLPHPLATVIFHYSPTMDYKPEFTTMIAANTDEAQIDALRERYGAQPRALSDVLLLVPADKLDERRTEYPGIEVRPLKFAAAELQASHWRFLMGAVGNQATYMRQVNRVMKGLRHDLTLEGIREGIDNAPLPDHLKAMAGSRLDLAAEYIDDSTRLSNLIRPGRLVIVDLRDEFIEKDEALGLFVVLLQLFADAKHGGKAFNKLVVFDEAHKYIESPDLVAGLVEVVREMRHKGTSIMVASQDPPSVPVSLIELSSQIILHKFNSPAWLKHIQKANAALTGLTADKMAHLRPGEAYIWSSRATDETFSKGAVKIRCRPRVTQHGGDTKTAVTSADQG</sequence>
<evidence type="ECO:0000259" key="2">
    <source>
        <dbReference type="PROSITE" id="PS50042"/>
    </source>
</evidence>
<feature type="compositionally biased region" description="Basic and acidic residues" evidence="1">
    <location>
        <begin position="1318"/>
        <end position="1327"/>
    </location>
</feature>